<sequence>MATLRNLSKSGAVVLFTPVITPASAGKSSNKTTTVDPFEILGRALSTHHTRIRHVPYVPTIGFTETHDAFLSQADAVIVVICEPLQSKEKGLQDQVNFAEAAHEAMGYFEGADNDPMAVVQCGDPDGKWWPESIAEFEVLLKCGSLDATMAQHIARKIYGLKK</sequence>
<dbReference type="Proteomes" id="UP000215127">
    <property type="component" value="Chromosome 10"/>
</dbReference>
<dbReference type="EMBL" id="LT853701">
    <property type="protein sequence ID" value="SMQ54813.1"/>
    <property type="molecule type" value="Genomic_DNA"/>
</dbReference>
<dbReference type="AlphaFoldDB" id="A0A1X7S549"/>
<evidence type="ECO:0000313" key="1">
    <source>
        <dbReference type="EMBL" id="SMQ54813.1"/>
    </source>
</evidence>
<accession>A0A1X7S549</accession>
<gene>
    <name evidence="1" type="ORF">ZT3D7_G9968</name>
</gene>
<organism evidence="1 2">
    <name type="scientific">Zymoseptoria tritici (strain ST99CH_3D7)</name>
    <dbReference type="NCBI Taxonomy" id="1276538"/>
    <lineage>
        <taxon>Eukaryota</taxon>
        <taxon>Fungi</taxon>
        <taxon>Dikarya</taxon>
        <taxon>Ascomycota</taxon>
        <taxon>Pezizomycotina</taxon>
        <taxon>Dothideomycetes</taxon>
        <taxon>Dothideomycetidae</taxon>
        <taxon>Mycosphaerellales</taxon>
        <taxon>Mycosphaerellaceae</taxon>
        <taxon>Zymoseptoria</taxon>
    </lineage>
</organism>
<proteinExistence type="predicted"/>
<protein>
    <submittedName>
        <fullName evidence="1">Uncharacterized protein</fullName>
    </submittedName>
</protein>
<reference evidence="1 2" key="1">
    <citation type="submission" date="2016-06" db="EMBL/GenBank/DDBJ databases">
        <authorList>
            <person name="Kjaerup R.B."/>
            <person name="Dalgaard T.S."/>
            <person name="Juul-Madsen H.R."/>
        </authorList>
    </citation>
    <scope>NUCLEOTIDE SEQUENCE [LARGE SCALE GENOMIC DNA]</scope>
</reference>
<keyword evidence="2" id="KW-1185">Reference proteome</keyword>
<evidence type="ECO:0000313" key="2">
    <source>
        <dbReference type="Proteomes" id="UP000215127"/>
    </source>
</evidence>
<name>A0A1X7S549_ZYMT9</name>